<feature type="transmembrane region" description="Helical" evidence="7">
    <location>
        <begin position="253"/>
        <end position="273"/>
    </location>
</feature>
<dbReference type="PANTHER" id="PTHR30183">
    <property type="entry name" value="MOLYBDENUM TRANSPORT SYSTEM PERMEASE PROTEIN MODB"/>
    <property type="match status" value="1"/>
</dbReference>
<sequence length="563" mass="61228">MNEAVATTALASGAAKNRWAWLNIWTVGTILIAVMAIAPICAVIFLSLTPSDDIWSHLVDTVLPDYISTTLLLMVSVAIGTLLIGVGSAWIVSMCRFPGKKIFEWALLLPMAMPAYVIAYVYTDILEYAGPVQGMLREIFGWETKREYWFPEIRSLGGAASMMTLVLYPYVYLLSRAAFLEQSVCVLEASRVLGRGPWRSFFSVALPLARPAIVIGLSLVMMETLNDFGTVDFFAVNTFTLGIYDVWLNMNNIAGAAQLSCMLLFFVMFLIAAERFGRRKQKFHHTTSKYKALPGYELPAKMAILATIGCALPIVLGFVLPAVVLFYYAIIHFDMAATQEVLGHAGNSALLSVVAAIFAIAIGTFMAYGVRLRKEKTLKFMVRFASLGYAVPGSVLAVGVLVTLGGLDNGIDGYMRENFGISTGLIFSGTIAAVTYGYLVRFLALSFGSVESSLGKVTPSMDGASRSLGHGAFATLRKIHIPIIRGSMLTAVMMVFVDCMKELPITVILRPFNFHTLATYVHQFASDEQLGEASLAALAIVGFGIFPVIILSIAINKSRPGHN</sequence>
<evidence type="ECO:0000259" key="8">
    <source>
        <dbReference type="PROSITE" id="PS50928"/>
    </source>
</evidence>
<dbReference type="AlphaFoldDB" id="A0A1C3RFW1"/>
<feature type="transmembrane region" description="Helical" evidence="7">
    <location>
        <begin position="20"/>
        <end position="46"/>
    </location>
</feature>
<dbReference type="Gene3D" id="1.10.3720.10">
    <property type="entry name" value="MetI-like"/>
    <property type="match status" value="2"/>
</dbReference>
<feature type="transmembrane region" description="Helical" evidence="7">
    <location>
        <begin position="201"/>
        <end position="222"/>
    </location>
</feature>
<dbReference type="CDD" id="cd06261">
    <property type="entry name" value="TM_PBP2"/>
    <property type="match status" value="2"/>
</dbReference>
<feature type="domain" description="ABC transmembrane type-1" evidence="8">
    <location>
        <begin position="345"/>
        <end position="551"/>
    </location>
</feature>
<feature type="transmembrane region" description="Helical" evidence="7">
    <location>
        <begin position="419"/>
        <end position="439"/>
    </location>
</feature>
<feature type="transmembrane region" description="Helical" evidence="7">
    <location>
        <begin position="102"/>
        <end position="122"/>
    </location>
</feature>
<dbReference type="InterPro" id="IPR035906">
    <property type="entry name" value="MetI-like_sf"/>
</dbReference>
<keyword evidence="2 7" id="KW-0813">Transport</keyword>
<proteinExistence type="inferred from homology"/>
<dbReference type="RefSeq" id="WP_083222952.1">
    <property type="nucleotide sequence ID" value="NZ_FLYE01000011.1"/>
</dbReference>
<evidence type="ECO:0000256" key="3">
    <source>
        <dbReference type="ARBA" id="ARBA00022475"/>
    </source>
</evidence>
<evidence type="ECO:0000313" key="10">
    <source>
        <dbReference type="Proteomes" id="UP000231658"/>
    </source>
</evidence>
<dbReference type="GO" id="GO:0005886">
    <property type="term" value="C:plasma membrane"/>
    <property type="evidence" value="ECO:0007669"/>
    <property type="project" value="UniProtKB-SubCell"/>
</dbReference>
<evidence type="ECO:0000256" key="1">
    <source>
        <dbReference type="ARBA" id="ARBA00004651"/>
    </source>
</evidence>
<comment type="similarity">
    <text evidence="7">Belongs to the binding-protein-dependent transport system permease family.</text>
</comment>
<dbReference type="FunFam" id="1.10.3720.10:FF:000088">
    <property type="entry name" value="Iron(III) ABC transporter, permease protein"/>
    <property type="match status" value="1"/>
</dbReference>
<keyword evidence="4 7" id="KW-0812">Transmembrane</keyword>
<dbReference type="PANTHER" id="PTHR30183:SF2">
    <property type="entry name" value="IRON UTILIZATION PROTEIN"/>
    <property type="match status" value="1"/>
</dbReference>
<evidence type="ECO:0000256" key="5">
    <source>
        <dbReference type="ARBA" id="ARBA00022989"/>
    </source>
</evidence>
<dbReference type="PROSITE" id="PS50928">
    <property type="entry name" value="ABC_TM1"/>
    <property type="match status" value="2"/>
</dbReference>
<dbReference type="STRING" id="1867952.MTBPR1_190023"/>
<dbReference type="InterPro" id="IPR000515">
    <property type="entry name" value="MetI-like"/>
</dbReference>
<dbReference type="OrthoDB" id="9790211at2"/>
<dbReference type="SUPFAM" id="SSF161098">
    <property type="entry name" value="MetI-like"/>
    <property type="match status" value="2"/>
</dbReference>
<evidence type="ECO:0000256" key="4">
    <source>
        <dbReference type="ARBA" id="ARBA00022692"/>
    </source>
</evidence>
<evidence type="ECO:0000256" key="2">
    <source>
        <dbReference type="ARBA" id="ARBA00022448"/>
    </source>
</evidence>
<feature type="transmembrane region" description="Helical" evidence="7">
    <location>
        <begin position="350"/>
        <end position="370"/>
    </location>
</feature>
<dbReference type="Proteomes" id="UP000231658">
    <property type="component" value="Unassembled WGS sequence"/>
</dbReference>
<accession>A0A1C3RFW1</accession>
<feature type="domain" description="ABC transmembrane type-1" evidence="8">
    <location>
        <begin position="67"/>
        <end position="272"/>
    </location>
</feature>
<evidence type="ECO:0000256" key="6">
    <source>
        <dbReference type="ARBA" id="ARBA00023136"/>
    </source>
</evidence>
<keyword evidence="3" id="KW-1003">Cell membrane</keyword>
<keyword evidence="6 7" id="KW-0472">Membrane</keyword>
<reference evidence="9 10" key="1">
    <citation type="submission" date="2016-07" db="EMBL/GenBank/DDBJ databases">
        <authorList>
            <person name="Lefevre C.T."/>
        </authorList>
    </citation>
    <scope>NUCLEOTIDE SEQUENCE [LARGE SCALE GENOMIC DNA]</scope>
    <source>
        <strain evidence="9">PR1</strain>
    </source>
</reference>
<feature type="transmembrane region" description="Helical" evidence="7">
    <location>
        <begin position="382"/>
        <end position="407"/>
    </location>
</feature>
<dbReference type="Pfam" id="PF00528">
    <property type="entry name" value="BPD_transp_1"/>
    <property type="match status" value="1"/>
</dbReference>
<name>A0A1C3RFW1_9PROT</name>
<gene>
    <name evidence="9" type="ORF">MTBPR1_190023</name>
</gene>
<comment type="subcellular location">
    <subcellularLocation>
        <location evidence="1 7">Cell membrane</location>
        <topology evidence="1 7">Multi-pass membrane protein</topology>
    </subcellularLocation>
</comment>
<evidence type="ECO:0000313" key="9">
    <source>
        <dbReference type="EMBL" id="SCA56145.1"/>
    </source>
</evidence>
<feature type="transmembrane region" description="Helical" evidence="7">
    <location>
        <begin position="153"/>
        <end position="173"/>
    </location>
</feature>
<feature type="transmembrane region" description="Helical" evidence="7">
    <location>
        <begin position="66"/>
        <end position="90"/>
    </location>
</feature>
<feature type="transmembrane region" description="Helical" evidence="7">
    <location>
        <begin position="533"/>
        <end position="555"/>
    </location>
</feature>
<keyword evidence="10" id="KW-1185">Reference proteome</keyword>
<organism evidence="9 10">
    <name type="scientific">Candidatus Terasakiella magnetica</name>
    <dbReference type="NCBI Taxonomy" id="1867952"/>
    <lineage>
        <taxon>Bacteria</taxon>
        <taxon>Pseudomonadati</taxon>
        <taxon>Pseudomonadota</taxon>
        <taxon>Alphaproteobacteria</taxon>
        <taxon>Rhodospirillales</taxon>
        <taxon>Terasakiellaceae</taxon>
        <taxon>Terasakiella</taxon>
    </lineage>
</organism>
<feature type="transmembrane region" description="Helical" evidence="7">
    <location>
        <begin position="303"/>
        <end position="330"/>
    </location>
</feature>
<protein>
    <submittedName>
        <fullName evidence="9">Binding-protein-dependent transport system inner membrane protein</fullName>
    </submittedName>
</protein>
<evidence type="ECO:0000256" key="7">
    <source>
        <dbReference type="RuleBase" id="RU363032"/>
    </source>
</evidence>
<keyword evidence="5 7" id="KW-1133">Transmembrane helix</keyword>
<dbReference type="EMBL" id="FLYE01000011">
    <property type="protein sequence ID" value="SCA56145.1"/>
    <property type="molecule type" value="Genomic_DNA"/>
</dbReference>
<dbReference type="GO" id="GO:0055085">
    <property type="term" value="P:transmembrane transport"/>
    <property type="evidence" value="ECO:0007669"/>
    <property type="project" value="InterPro"/>
</dbReference>